<feature type="non-terminal residue" evidence="1">
    <location>
        <position position="151"/>
    </location>
</feature>
<proteinExistence type="predicted"/>
<organism evidence="1">
    <name type="scientific">marine sediment metagenome</name>
    <dbReference type="NCBI Taxonomy" id="412755"/>
    <lineage>
        <taxon>unclassified sequences</taxon>
        <taxon>metagenomes</taxon>
        <taxon>ecological metagenomes</taxon>
    </lineage>
</organism>
<dbReference type="AlphaFoldDB" id="X1RZR8"/>
<dbReference type="InterPro" id="IPR029058">
    <property type="entry name" value="AB_hydrolase_fold"/>
</dbReference>
<dbReference type="EMBL" id="BARW01009980">
    <property type="protein sequence ID" value="GAI86277.1"/>
    <property type="molecule type" value="Genomic_DNA"/>
</dbReference>
<evidence type="ECO:0008006" key="2">
    <source>
        <dbReference type="Google" id="ProtNLM"/>
    </source>
</evidence>
<accession>X1RZR8</accession>
<sequence length="151" mass="17834">MILEGQWDLTWGEKKKDILKNNHPNGEMVVFENAGHGIYDEDPERFFSVLKDFIKTLPKIKDTDIETFKTSLVEWDKAQKSSPDYIIESTGWGRNSNKKLVQVYSREWLEEFDVPRQLLKIGFALYDFEMYEDALLAFEKMEAITKREEDN</sequence>
<dbReference type="Gene3D" id="3.40.50.1820">
    <property type="entry name" value="alpha/beta hydrolase"/>
    <property type="match status" value="1"/>
</dbReference>
<protein>
    <recommendedName>
        <fullName evidence="2">Peptidase S33 tripeptidyl aminopeptidase-like C-terminal domain-containing protein</fullName>
    </recommendedName>
</protein>
<reference evidence="1" key="1">
    <citation type="journal article" date="2014" name="Front. Microbiol.">
        <title>High frequency of phylogenetically diverse reductive dehalogenase-homologous genes in deep subseafloor sedimentary metagenomes.</title>
        <authorList>
            <person name="Kawai M."/>
            <person name="Futagami T."/>
            <person name="Toyoda A."/>
            <person name="Takaki Y."/>
            <person name="Nishi S."/>
            <person name="Hori S."/>
            <person name="Arai W."/>
            <person name="Tsubouchi T."/>
            <person name="Morono Y."/>
            <person name="Uchiyama I."/>
            <person name="Ito T."/>
            <person name="Fujiyama A."/>
            <person name="Inagaki F."/>
            <person name="Takami H."/>
        </authorList>
    </citation>
    <scope>NUCLEOTIDE SEQUENCE</scope>
    <source>
        <strain evidence="1">Expedition CK06-06</strain>
    </source>
</reference>
<dbReference type="SUPFAM" id="SSF53474">
    <property type="entry name" value="alpha/beta-Hydrolases"/>
    <property type="match status" value="1"/>
</dbReference>
<name>X1RZR8_9ZZZZ</name>
<evidence type="ECO:0000313" key="1">
    <source>
        <dbReference type="EMBL" id="GAI86277.1"/>
    </source>
</evidence>
<comment type="caution">
    <text evidence="1">The sequence shown here is derived from an EMBL/GenBank/DDBJ whole genome shotgun (WGS) entry which is preliminary data.</text>
</comment>
<gene>
    <name evidence="1" type="ORF">S12H4_19845</name>
</gene>